<reference evidence="2 3" key="1">
    <citation type="submission" date="2014-04" db="EMBL/GenBank/DDBJ databases">
        <authorList>
            <consortium name="DOE Joint Genome Institute"/>
            <person name="Kuo A."/>
            <person name="Tarkka M."/>
            <person name="Buscot F."/>
            <person name="Kohler A."/>
            <person name="Nagy L.G."/>
            <person name="Floudas D."/>
            <person name="Copeland A."/>
            <person name="Barry K.W."/>
            <person name="Cichocki N."/>
            <person name="Veneault-Fourrey C."/>
            <person name="LaButti K."/>
            <person name="Lindquist E.A."/>
            <person name="Lipzen A."/>
            <person name="Lundell T."/>
            <person name="Morin E."/>
            <person name="Murat C."/>
            <person name="Sun H."/>
            <person name="Tunlid A."/>
            <person name="Henrissat B."/>
            <person name="Grigoriev I.V."/>
            <person name="Hibbett D.S."/>
            <person name="Martin F."/>
            <person name="Nordberg H.P."/>
            <person name="Cantor M.N."/>
            <person name="Hua S.X."/>
        </authorList>
    </citation>
    <scope>NUCLEOTIDE SEQUENCE [LARGE SCALE GENOMIC DNA]</scope>
    <source>
        <strain evidence="2 3">F 1598</strain>
    </source>
</reference>
<gene>
    <name evidence="2" type="ORF">PILCRDRAFT_821464</name>
</gene>
<dbReference type="Proteomes" id="UP000054166">
    <property type="component" value="Unassembled WGS sequence"/>
</dbReference>
<feature type="chain" id="PRO_5002175574" description="Invertebrate defensins family profile domain-containing protein" evidence="1">
    <location>
        <begin position="21"/>
        <end position="69"/>
    </location>
</feature>
<protein>
    <recommendedName>
        <fullName evidence="4">Invertebrate defensins family profile domain-containing protein</fullName>
    </recommendedName>
</protein>
<feature type="signal peptide" evidence="1">
    <location>
        <begin position="1"/>
        <end position="20"/>
    </location>
</feature>
<keyword evidence="1" id="KW-0732">Signal</keyword>
<reference evidence="3" key="2">
    <citation type="submission" date="2015-01" db="EMBL/GenBank/DDBJ databases">
        <title>Evolutionary Origins and Diversification of the Mycorrhizal Mutualists.</title>
        <authorList>
            <consortium name="DOE Joint Genome Institute"/>
            <consortium name="Mycorrhizal Genomics Consortium"/>
            <person name="Kohler A."/>
            <person name="Kuo A."/>
            <person name="Nagy L.G."/>
            <person name="Floudas D."/>
            <person name="Copeland A."/>
            <person name="Barry K.W."/>
            <person name="Cichocki N."/>
            <person name="Veneault-Fourrey C."/>
            <person name="LaButti K."/>
            <person name="Lindquist E.A."/>
            <person name="Lipzen A."/>
            <person name="Lundell T."/>
            <person name="Morin E."/>
            <person name="Murat C."/>
            <person name="Riley R."/>
            <person name="Ohm R."/>
            <person name="Sun H."/>
            <person name="Tunlid A."/>
            <person name="Henrissat B."/>
            <person name="Grigoriev I.V."/>
            <person name="Hibbett D.S."/>
            <person name="Martin F."/>
        </authorList>
    </citation>
    <scope>NUCLEOTIDE SEQUENCE [LARGE SCALE GENOMIC DNA]</scope>
    <source>
        <strain evidence="3">F 1598</strain>
    </source>
</reference>
<dbReference type="EMBL" id="KN832999">
    <property type="protein sequence ID" value="KIM81383.1"/>
    <property type="molecule type" value="Genomic_DNA"/>
</dbReference>
<dbReference type="AlphaFoldDB" id="A0A0C3B560"/>
<name>A0A0C3B560_PILCF</name>
<dbReference type="InParanoid" id="A0A0C3B560"/>
<accession>A0A0C3B560</accession>
<keyword evidence="3" id="KW-1185">Reference proteome</keyword>
<dbReference type="HOGENOM" id="CLU_2776811_0_0_1"/>
<evidence type="ECO:0008006" key="4">
    <source>
        <dbReference type="Google" id="ProtNLM"/>
    </source>
</evidence>
<proteinExistence type="predicted"/>
<evidence type="ECO:0000313" key="3">
    <source>
        <dbReference type="Proteomes" id="UP000054166"/>
    </source>
</evidence>
<organism evidence="2 3">
    <name type="scientific">Piloderma croceum (strain F 1598)</name>
    <dbReference type="NCBI Taxonomy" id="765440"/>
    <lineage>
        <taxon>Eukaryota</taxon>
        <taxon>Fungi</taxon>
        <taxon>Dikarya</taxon>
        <taxon>Basidiomycota</taxon>
        <taxon>Agaricomycotina</taxon>
        <taxon>Agaricomycetes</taxon>
        <taxon>Agaricomycetidae</taxon>
        <taxon>Atheliales</taxon>
        <taxon>Atheliaceae</taxon>
        <taxon>Piloderma</taxon>
    </lineage>
</organism>
<sequence length="69" mass="6992">MQLAKLVFSVCVLAAVSVCATPAPLALPAAQGVDCGDTCPMICDSTGYRNWSCGSDLVAGTCHCSNPLS</sequence>
<evidence type="ECO:0000256" key="1">
    <source>
        <dbReference type="SAM" id="SignalP"/>
    </source>
</evidence>
<evidence type="ECO:0000313" key="2">
    <source>
        <dbReference type="EMBL" id="KIM81383.1"/>
    </source>
</evidence>